<evidence type="ECO:0000313" key="11">
    <source>
        <dbReference type="Proteomes" id="UP000053260"/>
    </source>
</evidence>
<feature type="domain" description="SSD" evidence="9">
    <location>
        <begin position="197"/>
        <end position="329"/>
    </location>
</feature>
<accession>A0A101UXW6</accession>
<protein>
    <recommendedName>
        <fullName evidence="9">SSD domain-containing protein</fullName>
    </recommendedName>
</protein>
<feature type="transmembrane region" description="Helical" evidence="8">
    <location>
        <begin position="566"/>
        <end position="588"/>
    </location>
</feature>
<comment type="caution">
    <text evidence="10">The sequence shown here is derived from an EMBL/GenBank/DDBJ whole genome shotgun (WGS) entry which is preliminary data.</text>
</comment>
<feature type="transmembrane region" description="Helical" evidence="8">
    <location>
        <begin position="676"/>
        <end position="704"/>
    </location>
</feature>
<dbReference type="InterPro" id="IPR050545">
    <property type="entry name" value="Mycobact_MmpL"/>
</dbReference>
<evidence type="ECO:0000256" key="4">
    <source>
        <dbReference type="ARBA" id="ARBA00022692"/>
    </source>
</evidence>
<evidence type="ECO:0000256" key="2">
    <source>
        <dbReference type="ARBA" id="ARBA00010157"/>
    </source>
</evidence>
<feature type="transmembrane region" description="Helical" evidence="8">
    <location>
        <begin position="176"/>
        <end position="197"/>
    </location>
</feature>
<evidence type="ECO:0000256" key="7">
    <source>
        <dbReference type="SAM" id="MobiDB-lite"/>
    </source>
</evidence>
<feature type="transmembrane region" description="Helical" evidence="8">
    <location>
        <begin position="536"/>
        <end position="559"/>
    </location>
</feature>
<evidence type="ECO:0000256" key="1">
    <source>
        <dbReference type="ARBA" id="ARBA00004651"/>
    </source>
</evidence>
<name>A0A101UXW6_9ACTN</name>
<dbReference type="PANTHER" id="PTHR33406:SF11">
    <property type="entry name" value="MEMBRANE PROTEIN SCO6666-RELATED"/>
    <property type="match status" value="1"/>
</dbReference>
<sequence>MATFLYKLGRLAFRRRHFVALIWVALLALAGVGAASAPSAGATSFSIPGTEAQKAFDLLEQRFPGASADGATGRIVFKAPEGQKMTDAANKATVEKTVEELSDGSEVVSVTDPFTTNAVSKDGTVAYTSVRYELPGMELADSTRDALEAAGDEARATGLTVDVGGDALQAAAEAGAIGEVIGLAIAAVVLVVTLGSLVAAGLPLLTAIIGVGIGVSTITALANALDLGDTTSTLALMIGLAVGIDYALFIVSRYRGELAEGREREEAAGRATGTAGSAVVFAGLTVVIALAGLSVVGVPMLTKMGLAAAGTVVISVLIALTMIPALLGYAGRKIRPAGEKRKRRGGNKAENSSEKPERSETPAKPGMGTRWASFVIRRPAAVLLLGVVGLGAIAVPATQLELGLPDDGSQPTSTTQRRAYDLLSEGFGPGFNGPLMIVVDAKNSDDPQAAATAVTDGIKDLKDVVTVTPAAFNKAGDTATITVIPNSKPSSVQTEDLVHAIRDQGADVKADTGARVLVTGTTAMNIDFSQKLTDALIPYLALVVGLAFLLLIVVFRSILVPLKAALGFLLSVLAALGAVVAVFQWGWLSGLIGVEETGPIMSMMPIFMVGVVFGLAMDYEVFLVTRMREAYVHGESPSQAIVTGFRHSARVVAAAAVIMMAVFGGFISSSESMIKMIGFGLAIAVFFDAFVVRMAIVPAVLTLLGKKAWWLPKWLDRALPNVDVEGEGLRALDEDGRKDPDEDRELVGV</sequence>
<feature type="transmembrane region" description="Helical" evidence="8">
    <location>
        <begin position="651"/>
        <end position="670"/>
    </location>
</feature>
<evidence type="ECO:0000256" key="3">
    <source>
        <dbReference type="ARBA" id="ARBA00022475"/>
    </source>
</evidence>
<feature type="compositionally biased region" description="Basic residues" evidence="7">
    <location>
        <begin position="337"/>
        <end position="346"/>
    </location>
</feature>
<gene>
    <name evidence="10" type="ORF">AQJ91_21985</name>
</gene>
<organism evidence="10 11">
    <name type="scientific">Streptomyces dysideae</name>
    <dbReference type="NCBI Taxonomy" id="909626"/>
    <lineage>
        <taxon>Bacteria</taxon>
        <taxon>Bacillati</taxon>
        <taxon>Actinomycetota</taxon>
        <taxon>Actinomycetes</taxon>
        <taxon>Kitasatosporales</taxon>
        <taxon>Streptomycetaceae</taxon>
        <taxon>Streptomyces</taxon>
    </lineage>
</organism>
<feature type="transmembrane region" description="Helical" evidence="8">
    <location>
        <begin position="275"/>
        <end position="298"/>
    </location>
</feature>
<dbReference type="Proteomes" id="UP000053260">
    <property type="component" value="Unassembled WGS sequence"/>
</dbReference>
<keyword evidence="11" id="KW-1185">Reference proteome</keyword>
<evidence type="ECO:0000256" key="5">
    <source>
        <dbReference type="ARBA" id="ARBA00022989"/>
    </source>
</evidence>
<dbReference type="SUPFAM" id="SSF82866">
    <property type="entry name" value="Multidrug efflux transporter AcrB transmembrane domain"/>
    <property type="match status" value="2"/>
</dbReference>
<feature type="region of interest" description="Disordered" evidence="7">
    <location>
        <begin position="337"/>
        <end position="366"/>
    </location>
</feature>
<reference evidence="10 11" key="1">
    <citation type="submission" date="2015-10" db="EMBL/GenBank/DDBJ databases">
        <title>Draft genome sequence of Streptomyces sp. RV15, isolated from a marine sponge.</title>
        <authorList>
            <person name="Ruckert C."/>
            <person name="Abdelmohsen U.R."/>
            <person name="Winkler A."/>
            <person name="Hentschel U."/>
            <person name="Kalinowski J."/>
            <person name="Kampfer P."/>
            <person name="Glaeser S."/>
        </authorList>
    </citation>
    <scope>NUCLEOTIDE SEQUENCE [LARGE SCALE GENOMIC DNA]</scope>
    <source>
        <strain evidence="10 11">RV15</strain>
    </source>
</reference>
<dbReference type="Gene3D" id="1.20.1640.10">
    <property type="entry name" value="Multidrug efflux transporter AcrB transmembrane domain"/>
    <property type="match status" value="2"/>
</dbReference>
<evidence type="ECO:0000259" key="9">
    <source>
        <dbReference type="PROSITE" id="PS50156"/>
    </source>
</evidence>
<dbReference type="PROSITE" id="PS50156">
    <property type="entry name" value="SSD"/>
    <property type="match status" value="1"/>
</dbReference>
<dbReference type="RefSeq" id="WP_067024431.1">
    <property type="nucleotide sequence ID" value="NZ_KQ949088.1"/>
</dbReference>
<keyword evidence="6 8" id="KW-0472">Membrane</keyword>
<dbReference type="GO" id="GO:0005886">
    <property type="term" value="C:plasma membrane"/>
    <property type="evidence" value="ECO:0007669"/>
    <property type="project" value="UniProtKB-SubCell"/>
</dbReference>
<comment type="subcellular location">
    <subcellularLocation>
        <location evidence="1">Cell membrane</location>
        <topology evidence="1">Multi-pass membrane protein</topology>
    </subcellularLocation>
</comment>
<dbReference type="STRING" id="909626.AQJ91_21985"/>
<evidence type="ECO:0000256" key="8">
    <source>
        <dbReference type="SAM" id="Phobius"/>
    </source>
</evidence>
<dbReference type="OrthoDB" id="7051771at2"/>
<feature type="transmembrane region" description="Helical" evidence="8">
    <location>
        <begin position="304"/>
        <end position="331"/>
    </location>
</feature>
<dbReference type="AlphaFoldDB" id="A0A101UXW6"/>
<proteinExistence type="inferred from homology"/>
<evidence type="ECO:0000313" key="10">
    <source>
        <dbReference type="EMBL" id="KUO18884.1"/>
    </source>
</evidence>
<dbReference type="Pfam" id="PF03176">
    <property type="entry name" value="MMPL"/>
    <property type="match status" value="2"/>
</dbReference>
<dbReference type="InterPro" id="IPR000731">
    <property type="entry name" value="SSD"/>
</dbReference>
<dbReference type="InterPro" id="IPR004869">
    <property type="entry name" value="MMPL_dom"/>
</dbReference>
<evidence type="ECO:0000256" key="6">
    <source>
        <dbReference type="ARBA" id="ARBA00023136"/>
    </source>
</evidence>
<feature type="transmembrane region" description="Helical" evidence="8">
    <location>
        <begin position="600"/>
        <end position="619"/>
    </location>
</feature>
<keyword evidence="4 8" id="KW-0812">Transmembrane</keyword>
<keyword evidence="3" id="KW-1003">Cell membrane</keyword>
<dbReference type="PANTHER" id="PTHR33406">
    <property type="entry name" value="MEMBRANE PROTEIN MJ1562-RELATED"/>
    <property type="match status" value="1"/>
</dbReference>
<feature type="transmembrane region" description="Helical" evidence="8">
    <location>
        <begin position="234"/>
        <end position="254"/>
    </location>
</feature>
<dbReference type="EMBL" id="LMXB01000057">
    <property type="protein sequence ID" value="KUO18884.1"/>
    <property type="molecule type" value="Genomic_DNA"/>
</dbReference>
<keyword evidence="5 8" id="KW-1133">Transmembrane helix</keyword>
<comment type="similarity">
    <text evidence="2">Belongs to the resistance-nodulation-cell division (RND) (TC 2.A.6) family. MmpL subfamily.</text>
</comment>
<feature type="compositionally biased region" description="Basic and acidic residues" evidence="7">
    <location>
        <begin position="351"/>
        <end position="361"/>
    </location>
</feature>
<feature type="transmembrane region" description="Helical" evidence="8">
    <location>
        <begin position="380"/>
        <end position="398"/>
    </location>
</feature>
<feature type="transmembrane region" description="Helical" evidence="8">
    <location>
        <begin position="204"/>
        <end position="222"/>
    </location>
</feature>